<dbReference type="RefSeq" id="WP_221023840.1">
    <property type="nucleotide sequence ID" value="NZ_JAIEZQ010000001.1"/>
</dbReference>
<sequence>MPVVLPAHGPRGHRPRRSAVRAVASALTVALVAALPVTAAGAARPPASVADEPSSLSVRTAGDLRVSGKVRPATARPVRVERRVGDSWVTVATTRSNADGRFSAEVPTTLFVGRSRLRTLLPAAGGAPETVGDATTVTIRAKGKASSRSLLIPGKEAHRWDPCRTIDYRVNLRQAPPGTLGEVRGALRRVTMQSGLRFRYAGATGVVPGTRNGTYPPGTDLVLAWVRPGQSSHFPRGSGAAGFGGAYGSLTLDVNDRAVPTLSDGFVLIESGVYEKLDPGFGAGKPYGYSGTRGQLLMHEIGHAVGMGHADRDRGQVMYPVMQDAPAVWGRGDAANLERLGLSAGCIAGPADARTTARRPGTPRVLAYLP</sequence>
<keyword evidence="1" id="KW-0732">Signal</keyword>
<dbReference type="InterPro" id="IPR024079">
    <property type="entry name" value="MetalloPept_cat_dom_sf"/>
</dbReference>
<protein>
    <recommendedName>
        <fullName evidence="4">Matrixin</fullName>
    </recommendedName>
</protein>
<name>A0ABS7RGH4_9ACTN</name>
<keyword evidence="3" id="KW-1185">Reference proteome</keyword>
<gene>
    <name evidence="2" type="ORF">K1X13_04750</name>
</gene>
<dbReference type="Proteomes" id="UP000754710">
    <property type="component" value="Unassembled WGS sequence"/>
</dbReference>
<organism evidence="2 3">
    <name type="scientific">Nocardioides jiangsuensis</name>
    <dbReference type="NCBI Taxonomy" id="2866161"/>
    <lineage>
        <taxon>Bacteria</taxon>
        <taxon>Bacillati</taxon>
        <taxon>Actinomycetota</taxon>
        <taxon>Actinomycetes</taxon>
        <taxon>Propionibacteriales</taxon>
        <taxon>Nocardioidaceae</taxon>
        <taxon>Nocardioides</taxon>
    </lineage>
</organism>
<dbReference type="Gene3D" id="3.40.390.10">
    <property type="entry name" value="Collagenase (Catalytic Domain)"/>
    <property type="match status" value="1"/>
</dbReference>
<proteinExistence type="predicted"/>
<accession>A0ABS7RGH4</accession>
<dbReference type="SUPFAM" id="SSF55486">
    <property type="entry name" value="Metalloproteases ('zincins'), catalytic domain"/>
    <property type="match status" value="1"/>
</dbReference>
<dbReference type="EMBL" id="JAIEZQ010000001">
    <property type="protein sequence ID" value="MBY9074129.1"/>
    <property type="molecule type" value="Genomic_DNA"/>
</dbReference>
<evidence type="ECO:0008006" key="4">
    <source>
        <dbReference type="Google" id="ProtNLM"/>
    </source>
</evidence>
<feature type="signal peptide" evidence="1">
    <location>
        <begin position="1"/>
        <end position="39"/>
    </location>
</feature>
<evidence type="ECO:0000313" key="3">
    <source>
        <dbReference type="Proteomes" id="UP000754710"/>
    </source>
</evidence>
<evidence type="ECO:0000256" key="1">
    <source>
        <dbReference type="SAM" id="SignalP"/>
    </source>
</evidence>
<evidence type="ECO:0000313" key="2">
    <source>
        <dbReference type="EMBL" id="MBY9074129.1"/>
    </source>
</evidence>
<reference evidence="2 3" key="1">
    <citation type="submission" date="2021-08" db="EMBL/GenBank/DDBJ databases">
        <title>Nocardioides bacterium WL0053 sp. nov., isolated from the sediment.</title>
        <authorList>
            <person name="Wang L."/>
            <person name="Zhang D."/>
            <person name="Zhang A."/>
        </authorList>
    </citation>
    <scope>NUCLEOTIDE SEQUENCE [LARGE SCALE GENOMIC DNA]</scope>
    <source>
        <strain evidence="2 3">WL0053</strain>
    </source>
</reference>
<comment type="caution">
    <text evidence="2">The sequence shown here is derived from an EMBL/GenBank/DDBJ whole genome shotgun (WGS) entry which is preliminary data.</text>
</comment>
<feature type="chain" id="PRO_5047370048" description="Matrixin" evidence="1">
    <location>
        <begin position="40"/>
        <end position="370"/>
    </location>
</feature>